<dbReference type="PANTHER" id="PTHR10937">
    <property type="entry name" value="GLUCOSAMINE--FRUCTOSE-6-PHOSPHATE AMINOTRANSFERASE, ISOMERIZING"/>
    <property type="match status" value="1"/>
</dbReference>
<dbReference type="EC" id="2.6.1.16" evidence="2"/>
<accession>A0A9Q1GPR8</accession>
<evidence type="ECO:0000259" key="6">
    <source>
        <dbReference type="PROSITE" id="PS51278"/>
    </source>
</evidence>
<comment type="catalytic activity">
    <reaction evidence="1">
        <text>D-fructose 6-phosphate + L-glutamine = D-glucosamine 6-phosphate + L-glutamate</text>
        <dbReference type="Rhea" id="RHEA:13237"/>
        <dbReference type="ChEBI" id="CHEBI:29985"/>
        <dbReference type="ChEBI" id="CHEBI:58359"/>
        <dbReference type="ChEBI" id="CHEBI:58725"/>
        <dbReference type="ChEBI" id="CHEBI:61527"/>
        <dbReference type="EC" id="2.6.1.16"/>
    </reaction>
</comment>
<evidence type="ECO:0000313" key="8">
    <source>
        <dbReference type="Proteomes" id="UP001153076"/>
    </source>
</evidence>
<protein>
    <recommendedName>
        <fullName evidence="2">glutamine--fructose-6-phosphate transaminase (isomerizing)</fullName>
        <ecNumber evidence="2">2.6.1.16</ecNumber>
    </recommendedName>
</protein>
<organism evidence="7 8">
    <name type="scientific">Carnegiea gigantea</name>
    <dbReference type="NCBI Taxonomy" id="171969"/>
    <lineage>
        <taxon>Eukaryota</taxon>
        <taxon>Viridiplantae</taxon>
        <taxon>Streptophyta</taxon>
        <taxon>Embryophyta</taxon>
        <taxon>Tracheophyta</taxon>
        <taxon>Spermatophyta</taxon>
        <taxon>Magnoliopsida</taxon>
        <taxon>eudicotyledons</taxon>
        <taxon>Gunneridae</taxon>
        <taxon>Pentapetalae</taxon>
        <taxon>Caryophyllales</taxon>
        <taxon>Cactineae</taxon>
        <taxon>Cactaceae</taxon>
        <taxon>Cactoideae</taxon>
        <taxon>Echinocereeae</taxon>
        <taxon>Carnegiea</taxon>
    </lineage>
</organism>
<evidence type="ECO:0000256" key="4">
    <source>
        <dbReference type="ARBA" id="ARBA00022679"/>
    </source>
</evidence>
<dbReference type="GO" id="GO:0006047">
    <property type="term" value="P:UDP-N-acetylglucosamine metabolic process"/>
    <property type="evidence" value="ECO:0007669"/>
    <property type="project" value="TreeGrafter"/>
</dbReference>
<keyword evidence="8" id="KW-1185">Reference proteome</keyword>
<dbReference type="GO" id="GO:0006487">
    <property type="term" value="P:protein N-linked glycosylation"/>
    <property type="evidence" value="ECO:0007669"/>
    <property type="project" value="TreeGrafter"/>
</dbReference>
<dbReference type="EMBL" id="JAKOGI010001496">
    <property type="protein sequence ID" value="KAJ8425332.1"/>
    <property type="molecule type" value="Genomic_DNA"/>
</dbReference>
<dbReference type="Proteomes" id="UP001153076">
    <property type="component" value="Unassembled WGS sequence"/>
</dbReference>
<dbReference type="GO" id="GO:0006002">
    <property type="term" value="P:fructose 6-phosphate metabolic process"/>
    <property type="evidence" value="ECO:0007669"/>
    <property type="project" value="TreeGrafter"/>
</dbReference>
<dbReference type="GO" id="GO:0004360">
    <property type="term" value="F:glutamine-fructose-6-phosphate transaminase (isomerizing) activity"/>
    <property type="evidence" value="ECO:0007669"/>
    <property type="project" value="UniProtKB-EC"/>
</dbReference>
<evidence type="ECO:0000256" key="1">
    <source>
        <dbReference type="ARBA" id="ARBA00001031"/>
    </source>
</evidence>
<dbReference type="InterPro" id="IPR029055">
    <property type="entry name" value="Ntn_hydrolases_N"/>
</dbReference>
<dbReference type="PANTHER" id="PTHR10937:SF0">
    <property type="entry name" value="GLUTAMINE--FRUCTOSE-6-PHOSPHATE TRANSAMINASE (ISOMERIZING)"/>
    <property type="match status" value="1"/>
</dbReference>
<gene>
    <name evidence="7" type="ORF">Cgig2_018949</name>
</gene>
<dbReference type="Gene3D" id="3.60.20.10">
    <property type="entry name" value="Glutamine Phosphoribosylpyrophosphate, subunit 1, domain 1"/>
    <property type="match status" value="1"/>
</dbReference>
<dbReference type="AlphaFoldDB" id="A0A9Q1GPR8"/>
<evidence type="ECO:0000256" key="3">
    <source>
        <dbReference type="ARBA" id="ARBA00022576"/>
    </source>
</evidence>
<keyword evidence="4" id="KW-0808">Transferase</keyword>
<dbReference type="InterPro" id="IPR017932">
    <property type="entry name" value="GATase_2_dom"/>
</dbReference>
<proteinExistence type="predicted"/>
<keyword evidence="5" id="KW-0315">Glutamine amidotransferase</keyword>
<feature type="domain" description="Glutamine amidotransferase type-2" evidence="6">
    <location>
        <begin position="1"/>
        <end position="175"/>
    </location>
</feature>
<comment type="caution">
    <text evidence="7">The sequence shown here is derived from an EMBL/GenBank/DDBJ whole genome shotgun (WGS) entry which is preliminary data.</text>
</comment>
<dbReference type="SUPFAM" id="SSF56235">
    <property type="entry name" value="N-terminal nucleophile aminohydrolases (Ntn hydrolases)"/>
    <property type="match status" value="1"/>
</dbReference>
<dbReference type="PROSITE" id="PS51278">
    <property type="entry name" value="GATASE_TYPE_2"/>
    <property type="match status" value="1"/>
</dbReference>
<keyword evidence="3" id="KW-0032">Aminotransferase</keyword>
<dbReference type="Pfam" id="PF13522">
    <property type="entry name" value="GATase_6"/>
    <property type="match status" value="1"/>
</dbReference>
<reference evidence="7" key="1">
    <citation type="submission" date="2022-04" db="EMBL/GenBank/DDBJ databases">
        <title>Carnegiea gigantea Genome sequencing and assembly v2.</title>
        <authorList>
            <person name="Copetti D."/>
            <person name="Sanderson M.J."/>
            <person name="Burquez A."/>
            <person name="Wojciechowski M.F."/>
        </authorList>
    </citation>
    <scope>NUCLEOTIDE SEQUENCE</scope>
    <source>
        <strain evidence="7">SGP5-SGP5p</strain>
        <tissue evidence="7">Aerial part</tissue>
    </source>
</reference>
<evidence type="ECO:0000313" key="7">
    <source>
        <dbReference type="EMBL" id="KAJ8425332.1"/>
    </source>
</evidence>
<sequence length="175" mass="19426">MPQGVVVVDDLRERWFGPEQHGGDVADVWQAKRAAFEVAASELNLEESFTVHTGIAHARLATHGEPAPKNSHPQTSGLENDFVVVHNRVITNYEVFVRHGFTFESDTDTEVIPKLAKYVFDKANEGEGVLEKGWEEVGEGFGFGVWGGFGILLGFQRSDGVRIMERSYNVVVSYT</sequence>
<dbReference type="OrthoDB" id="15235at2759"/>
<name>A0A9Q1GPR8_9CARY</name>
<evidence type="ECO:0000256" key="5">
    <source>
        <dbReference type="ARBA" id="ARBA00022962"/>
    </source>
</evidence>
<evidence type="ECO:0000256" key="2">
    <source>
        <dbReference type="ARBA" id="ARBA00012916"/>
    </source>
</evidence>